<reference evidence="1" key="1">
    <citation type="submission" date="2022-08" db="EMBL/GenBank/DDBJ databases">
        <title>Genome Sequence of Lecanicillium fungicola.</title>
        <authorList>
            <person name="Buettner E."/>
        </authorList>
    </citation>
    <scope>NUCLEOTIDE SEQUENCE</scope>
    <source>
        <strain evidence="1">Babe33</strain>
    </source>
</reference>
<evidence type="ECO:0000313" key="2">
    <source>
        <dbReference type="Proteomes" id="UP001143910"/>
    </source>
</evidence>
<gene>
    <name evidence="1" type="ORF">NQ176_g10969</name>
</gene>
<dbReference type="Proteomes" id="UP001143910">
    <property type="component" value="Unassembled WGS sequence"/>
</dbReference>
<organism evidence="1 2">
    <name type="scientific">Zarea fungicola</name>
    <dbReference type="NCBI Taxonomy" id="93591"/>
    <lineage>
        <taxon>Eukaryota</taxon>
        <taxon>Fungi</taxon>
        <taxon>Dikarya</taxon>
        <taxon>Ascomycota</taxon>
        <taxon>Pezizomycotina</taxon>
        <taxon>Sordariomycetes</taxon>
        <taxon>Hypocreomycetidae</taxon>
        <taxon>Hypocreales</taxon>
        <taxon>Cordycipitaceae</taxon>
        <taxon>Zarea</taxon>
    </lineage>
</organism>
<name>A0ACC1MEW8_9HYPO</name>
<evidence type="ECO:0000313" key="1">
    <source>
        <dbReference type="EMBL" id="KAJ2961974.1"/>
    </source>
</evidence>
<proteinExistence type="predicted"/>
<protein>
    <submittedName>
        <fullName evidence="1">Uncharacterized protein</fullName>
    </submittedName>
</protein>
<accession>A0ACC1MEW8</accession>
<keyword evidence="2" id="KW-1185">Reference proteome</keyword>
<comment type="caution">
    <text evidence="1">The sequence shown here is derived from an EMBL/GenBank/DDBJ whole genome shotgun (WGS) entry which is preliminary data.</text>
</comment>
<sequence length="250" mass="26780">MQAITIPKHSKPDGYELTSVPKPAIISPDEILIKVHAASINPVDVKKADGAFKMALTDTFPYVIGYDASGIVEAVGSSVTLFKAGDDVFVRLPESSRGSWAEYAVCPERYIAYKPKNLSFGDAASIPLAGLTALQALNEYSGSLEGKTVFVPAGLGGTGAYALQLAKNVFKASKVITTVSTSKVSKVPELLGENVVDQIIDYTKDDPLQVIPPRSVDFIFDTTGQAVAFLPLLVKGSGLELWFGWMEVRH</sequence>
<dbReference type="EMBL" id="JANJQO010003316">
    <property type="protein sequence ID" value="KAJ2961974.1"/>
    <property type="molecule type" value="Genomic_DNA"/>
</dbReference>